<comment type="caution">
    <text evidence="1">The sequence shown here is derived from an EMBL/GenBank/DDBJ whole genome shotgun (WGS) entry which is preliminary data.</text>
</comment>
<evidence type="ECO:0000313" key="1">
    <source>
        <dbReference type="EMBL" id="RJL19073.1"/>
    </source>
</evidence>
<dbReference type="OrthoDB" id="9968017at2"/>
<dbReference type="RefSeq" id="WP_119897227.1">
    <property type="nucleotide sequence ID" value="NZ_QNRC01000002.1"/>
</dbReference>
<keyword evidence="2" id="KW-1185">Reference proteome</keyword>
<protein>
    <submittedName>
        <fullName evidence="1">Uncharacterized protein</fullName>
    </submittedName>
</protein>
<dbReference type="AlphaFoldDB" id="A0A419A9N3"/>
<sequence>MADKDQGAVWGTVMLAGAQMVEWRIEGADEPVEGTDLRSFFRAMADRSEGREAAIRVSFLVKC</sequence>
<evidence type="ECO:0000313" key="2">
    <source>
        <dbReference type="Proteomes" id="UP000283587"/>
    </source>
</evidence>
<proteinExistence type="predicted"/>
<organism evidence="1 2">
    <name type="scientific">Paracoccus siganidrum</name>
    <dbReference type="NCBI Taxonomy" id="1276757"/>
    <lineage>
        <taxon>Bacteria</taxon>
        <taxon>Pseudomonadati</taxon>
        <taxon>Pseudomonadota</taxon>
        <taxon>Alphaproteobacteria</taxon>
        <taxon>Rhodobacterales</taxon>
        <taxon>Paracoccaceae</taxon>
        <taxon>Paracoccus</taxon>
    </lineage>
</organism>
<accession>A0A419A9N3</accession>
<gene>
    <name evidence="1" type="ORF">D3P05_05755</name>
</gene>
<reference evidence="2" key="1">
    <citation type="submission" date="2018-09" db="EMBL/GenBank/DDBJ databases">
        <title>Paracoccus onubensis nov. sp. a moderate halophilic bacterium isolated from Gruta de las Maravillas (Aracena, Spain).</title>
        <authorList>
            <person name="Jurado V."/>
            <person name="Gutierrez-Patricio S."/>
            <person name="Gonzalez-Pimentel J.L."/>
            <person name="Miller A.Z."/>
            <person name="Laiz L."/>
            <person name="Saiz-Jimenez C."/>
        </authorList>
    </citation>
    <scope>NUCLEOTIDE SEQUENCE [LARGE SCALE GENOMIC DNA]</scope>
    <source>
        <strain evidence="2">DSM 26381</strain>
    </source>
</reference>
<dbReference type="Proteomes" id="UP000283587">
    <property type="component" value="Unassembled WGS sequence"/>
</dbReference>
<dbReference type="EMBL" id="QZEW01000019">
    <property type="protein sequence ID" value="RJL19073.1"/>
    <property type="molecule type" value="Genomic_DNA"/>
</dbReference>
<name>A0A419A9N3_9RHOB</name>